<evidence type="ECO:0000313" key="2">
    <source>
        <dbReference type="EMBL" id="MFH0253133.1"/>
    </source>
</evidence>
<reference evidence="2 3" key="1">
    <citation type="submission" date="2024-10" db="EMBL/GenBank/DDBJ databases">
        <authorList>
            <person name="Yang X.-N."/>
        </authorList>
    </citation>
    <scope>NUCLEOTIDE SEQUENCE [LARGE SCALE GENOMIC DNA]</scope>
    <source>
        <strain evidence="2 3">CAU 1059</strain>
    </source>
</reference>
<comment type="caution">
    <text evidence="2">The sequence shown here is derived from an EMBL/GenBank/DDBJ whole genome shotgun (WGS) entry which is preliminary data.</text>
</comment>
<name>A0ABW7I4N6_9RHOB</name>
<dbReference type="PROSITE" id="PS51257">
    <property type="entry name" value="PROKAR_LIPOPROTEIN"/>
    <property type="match status" value="1"/>
</dbReference>
<evidence type="ECO:0008006" key="4">
    <source>
        <dbReference type="Google" id="ProtNLM"/>
    </source>
</evidence>
<protein>
    <recommendedName>
        <fullName evidence="4">Lipoprotein</fullName>
    </recommendedName>
</protein>
<feature type="signal peptide" evidence="1">
    <location>
        <begin position="1"/>
        <end position="21"/>
    </location>
</feature>
<proteinExistence type="predicted"/>
<organism evidence="2 3">
    <name type="scientific">Roseovarius aquimarinus</name>
    <dbReference type="NCBI Taxonomy" id="1229156"/>
    <lineage>
        <taxon>Bacteria</taxon>
        <taxon>Pseudomonadati</taxon>
        <taxon>Pseudomonadota</taxon>
        <taxon>Alphaproteobacteria</taxon>
        <taxon>Rhodobacterales</taxon>
        <taxon>Roseobacteraceae</taxon>
        <taxon>Roseovarius</taxon>
    </lineage>
</organism>
<sequence>MRAGRHIPAAAFAALALVGCAAPHQMESYIGRPIGVVILDHGSPDEVFQLVDGRRAYQWEMKNEGFRPAPGPTIGVGVGIGKGGWGGGLTTLGTSYVPYSKTCRYTLIGEERGTDWIVAEFRKPTPGCA</sequence>
<dbReference type="Proteomes" id="UP001607157">
    <property type="component" value="Unassembled WGS sequence"/>
</dbReference>
<keyword evidence="3" id="KW-1185">Reference proteome</keyword>
<accession>A0ABW7I4N6</accession>
<keyword evidence="1" id="KW-0732">Signal</keyword>
<evidence type="ECO:0000256" key="1">
    <source>
        <dbReference type="SAM" id="SignalP"/>
    </source>
</evidence>
<dbReference type="RefSeq" id="WP_377168279.1">
    <property type="nucleotide sequence ID" value="NZ_JBHTJC010000001.1"/>
</dbReference>
<feature type="chain" id="PRO_5045695162" description="Lipoprotein" evidence="1">
    <location>
        <begin position="22"/>
        <end position="129"/>
    </location>
</feature>
<gene>
    <name evidence="2" type="ORF">ACGRVM_04470</name>
</gene>
<dbReference type="EMBL" id="JBIHMM010000001">
    <property type="protein sequence ID" value="MFH0253133.1"/>
    <property type="molecule type" value="Genomic_DNA"/>
</dbReference>
<evidence type="ECO:0000313" key="3">
    <source>
        <dbReference type="Proteomes" id="UP001607157"/>
    </source>
</evidence>